<dbReference type="PROSITE" id="PS01326">
    <property type="entry name" value="DAP_EPIMERASE"/>
    <property type="match status" value="1"/>
</dbReference>
<comment type="function">
    <text evidence="9">Catalyzes the stereoinversion of LL-2,6-diaminopimelate (L,L-DAP) to meso-diaminopimelate (meso-DAP), a precursor of L-lysine and an essential component of the bacterial peptidoglycan.</text>
</comment>
<reference evidence="11 12" key="1">
    <citation type="submission" date="2019-03" db="EMBL/GenBank/DDBJ databases">
        <title>Genomic Encyclopedia of Type Strains, Phase III (KMG-III): the genomes of soil and plant-associated and newly described type strains.</title>
        <authorList>
            <person name="Whitman W."/>
        </authorList>
    </citation>
    <scope>NUCLEOTIDE SEQUENCE [LARGE SCALE GENOMIC DNA]</scope>
    <source>
        <strain evidence="11 12">CECT 7378</strain>
    </source>
</reference>
<dbReference type="EC" id="5.1.1.7" evidence="3 9"/>
<feature type="site" description="Important for dimerization" evidence="9">
    <location>
        <position position="272"/>
    </location>
</feature>
<feature type="site" description="Could be important to modulate the pK values of the two catalytic cysteine residues" evidence="9">
    <location>
        <position position="212"/>
    </location>
</feature>
<name>A0A4R6M7A3_9GAMM</name>
<sequence length="278" mass="30591">MLLKFSKMHGLGNDFVVVDAVSRKVYFNKEQIEFLGDRNRGIGFDQLLIVEPPISPEMDFRYRIYNSNGSEVEHCGNGARCFAKFVIEKDLTNKSVINVETKRGQIQLIVQDDGEVTVDMGEPSFNPVDLPFDATENDTALYSLELDGYGPVELTPVSVGNPHAVIRVDRLTDELVSGVGPLVESHSSFPANVNVGFMEVLNRDEVNLRVYERDVGETQACGTGTCAAIVAGIRQGWLNSKVTAHLLGGDLRIEWHGEGSPILMTGPATKVFEGQIYL</sequence>
<dbReference type="PANTHER" id="PTHR31689">
    <property type="entry name" value="DIAMINOPIMELATE EPIMERASE, CHLOROPLASTIC"/>
    <property type="match status" value="1"/>
</dbReference>
<evidence type="ECO:0000256" key="7">
    <source>
        <dbReference type="ARBA" id="ARBA00023235"/>
    </source>
</evidence>
<dbReference type="FunFam" id="3.10.310.10:FF:000001">
    <property type="entry name" value="Diaminopimelate epimerase"/>
    <property type="match status" value="1"/>
</dbReference>
<feature type="site" description="Could be important to modulate the pK values of the two catalytic cysteine residues" evidence="9">
    <location>
        <position position="163"/>
    </location>
</feature>
<dbReference type="AlphaFoldDB" id="A0A4R6M7A3"/>
<keyword evidence="5 9" id="KW-0028">Amino-acid biosynthesis</keyword>
<dbReference type="HAMAP" id="MF_00197">
    <property type="entry name" value="DAP_epimerase"/>
    <property type="match status" value="1"/>
</dbReference>
<feature type="active site" description="Proton donor" evidence="9">
    <location>
        <position position="75"/>
    </location>
</feature>
<proteinExistence type="inferred from homology"/>
<comment type="pathway">
    <text evidence="1 9">Amino-acid biosynthesis; L-lysine biosynthesis via DAP pathway; DL-2,6-diaminopimelate from LL-2,6-diaminopimelate: step 1/1.</text>
</comment>
<comment type="subcellular location">
    <subcellularLocation>
        <location evidence="9">Cytoplasm</location>
    </subcellularLocation>
</comment>
<evidence type="ECO:0000313" key="11">
    <source>
        <dbReference type="EMBL" id="TDO96490.1"/>
    </source>
</evidence>
<evidence type="ECO:0000256" key="9">
    <source>
        <dbReference type="HAMAP-Rule" id="MF_00197"/>
    </source>
</evidence>
<dbReference type="GO" id="GO:0009089">
    <property type="term" value="P:lysine biosynthetic process via diaminopimelate"/>
    <property type="evidence" value="ECO:0007669"/>
    <property type="project" value="UniProtKB-UniRule"/>
</dbReference>
<dbReference type="RefSeq" id="WP_133504779.1">
    <property type="nucleotide sequence ID" value="NZ_SNXC01000014.1"/>
</dbReference>
<dbReference type="EMBL" id="SNXC01000014">
    <property type="protein sequence ID" value="TDO96490.1"/>
    <property type="molecule type" value="Genomic_DNA"/>
</dbReference>
<comment type="subunit">
    <text evidence="9">Homodimer.</text>
</comment>
<protein>
    <recommendedName>
        <fullName evidence="3 9">Diaminopimelate epimerase</fullName>
        <shortName evidence="9">DAP epimerase</shortName>
        <ecNumber evidence="3 9">5.1.1.7</ecNumber>
    </recommendedName>
    <alternativeName>
        <fullName evidence="9">PLP-independent amino acid racemase</fullName>
    </alternativeName>
</protein>
<evidence type="ECO:0000256" key="10">
    <source>
        <dbReference type="PROSITE-ProRule" id="PRU10125"/>
    </source>
</evidence>
<dbReference type="Proteomes" id="UP000294656">
    <property type="component" value="Unassembled WGS sequence"/>
</dbReference>
<dbReference type="OrthoDB" id="9805408at2"/>
<comment type="similarity">
    <text evidence="2 9">Belongs to the diaminopimelate epimerase family.</text>
</comment>
<dbReference type="Pfam" id="PF01678">
    <property type="entry name" value="DAP_epimerase"/>
    <property type="match status" value="2"/>
</dbReference>
<accession>A0A4R6M7A3</accession>
<dbReference type="InterPro" id="IPR018510">
    <property type="entry name" value="DAP_epimerase_AS"/>
</dbReference>
<dbReference type="GO" id="GO:0008837">
    <property type="term" value="F:diaminopimelate epimerase activity"/>
    <property type="evidence" value="ECO:0007669"/>
    <property type="project" value="UniProtKB-UniRule"/>
</dbReference>
<keyword evidence="4 9" id="KW-0963">Cytoplasm</keyword>
<feature type="active site" description="Proton acceptor" evidence="9">
    <location>
        <position position="221"/>
    </location>
</feature>
<keyword evidence="7 9" id="KW-0413">Isomerase</keyword>
<comment type="catalytic activity">
    <reaction evidence="8 9">
        <text>(2S,6S)-2,6-diaminopimelate = meso-2,6-diaminopimelate</text>
        <dbReference type="Rhea" id="RHEA:15393"/>
        <dbReference type="ChEBI" id="CHEBI:57609"/>
        <dbReference type="ChEBI" id="CHEBI:57791"/>
        <dbReference type="EC" id="5.1.1.7"/>
    </reaction>
</comment>
<feature type="binding site" evidence="9">
    <location>
        <position position="13"/>
    </location>
    <ligand>
        <name>substrate</name>
    </ligand>
</feature>
<feature type="binding site" evidence="9">
    <location>
        <begin position="222"/>
        <end position="223"/>
    </location>
    <ligand>
        <name>substrate</name>
    </ligand>
</feature>
<evidence type="ECO:0000256" key="4">
    <source>
        <dbReference type="ARBA" id="ARBA00022490"/>
    </source>
</evidence>
<feature type="binding site" evidence="9">
    <location>
        <begin position="76"/>
        <end position="77"/>
    </location>
    <ligand>
        <name>substrate</name>
    </ligand>
</feature>
<feature type="binding site" evidence="9">
    <location>
        <position position="66"/>
    </location>
    <ligand>
        <name>substrate</name>
    </ligand>
</feature>
<dbReference type="Gene3D" id="3.10.310.10">
    <property type="entry name" value="Diaminopimelate Epimerase, Chain A, domain 1"/>
    <property type="match status" value="2"/>
</dbReference>
<evidence type="ECO:0000256" key="5">
    <source>
        <dbReference type="ARBA" id="ARBA00022605"/>
    </source>
</evidence>
<keyword evidence="6 9" id="KW-0457">Lysine biosynthesis</keyword>
<gene>
    <name evidence="9" type="primary">dapF</name>
    <name evidence="11" type="ORF">DFP79_3070</name>
</gene>
<evidence type="ECO:0000256" key="8">
    <source>
        <dbReference type="ARBA" id="ARBA00051712"/>
    </source>
</evidence>
<evidence type="ECO:0000256" key="6">
    <source>
        <dbReference type="ARBA" id="ARBA00023154"/>
    </source>
</evidence>
<feature type="binding site" evidence="9">
    <location>
        <position position="161"/>
    </location>
    <ligand>
        <name>substrate</name>
    </ligand>
</feature>
<dbReference type="PANTHER" id="PTHR31689:SF0">
    <property type="entry name" value="DIAMINOPIMELATE EPIMERASE"/>
    <property type="match status" value="1"/>
</dbReference>
<organism evidence="11 12">
    <name type="scientific">Marinomonas balearica</name>
    <dbReference type="NCBI Taxonomy" id="491947"/>
    <lineage>
        <taxon>Bacteria</taxon>
        <taxon>Pseudomonadati</taxon>
        <taxon>Pseudomonadota</taxon>
        <taxon>Gammaproteobacteria</taxon>
        <taxon>Oceanospirillales</taxon>
        <taxon>Oceanospirillaceae</taxon>
        <taxon>Marinomonas</taxon>
    </lineage>
</organism>
<feature type="binding site" evidence="9">
    <location>
        <begin position="212"/>
        <end position="213"/>
    </location>
    <ligand>
        <name>substrate</name>
    </ligand>
</feature>
<feature type="active site" evidence="10">
    <location>
        <position position="75"/>
    </location>
</feature>
<dbReference type="UniPathway" id="UPA00034">
    <property type="reaction ID" value="UER00025"/>
</dbReference>
<comment type="caution">
    <text evidence="11">The sequence shown here is derived from an EMBL/GenBank/DDBJ whole genome shotgun (WGS) entry which is preliminary data.</text>
</comment>
<dbReference type="InterPro" id="IPR001653">
    <property type="entry name" value="DAP_epimerase_DapF"/>
</dbReference>
<evidence type="ECO:0000256" key="1">
    <source>
        <dbReference type="ARBA" id="ARBA00005196"/>
    </source>
</evidence>
<evidence type="ECO:0000313" key="12">
    <source>
        <dbReference type="Proteomes" id="UP000294656"/>
    </source>
</evidence>
<dbReference type="SUPFAM" id="SSF54506">
    <property type="entry name" value="Diaminopimelate epimerase-like"/>
    <property type="match status" value="1"/>
</dbReference>
<keyword evidence="12" id="KW-1185">Reference proteome</keyword>
<evidence type="ECO:0000256" key="2">
    <source>
        <dbReference type="ARBA" id="ARBA00010219"/>
    </source>
</evidence>
<feature type="binding site" evidence="9">
    <location>
        <position position="194"/>
    </location>
    <ligand>
        <name>substrate</name>
    </ligand>
</feature>
<feature type="binding site" evidence="9">
    <location>
        <position position="46"/>
    </location>
    <ligand>
        <name>substrate</name>
    </ligand>
</feature>
<evidence type="ECO:0000256" key="3">
    <source>
        <dbReference type="ARBA" id="ARBA00013080"/>
    </source>
</evidence>
<dbReference type="GO" id="GO:0005829">
    <property type="term" value="C:cytosol"/>
    <property type="evidence" value="ECO:0007669"/>
    <property type="project" value="TreeGrafter"/>
</dbReference>
<dbReference type="NCBIfam" id="TIGR00652">
    <property type="entry name" value="DapF"/>
    <property type="match status" value="1"/>
</dbReference>